<evidence type="ECO:0000256" key="2">
    <source>
        <dbReference type="ARBA" id="ARBA00034139"/>
    </source>
</evidence>
<protein>
    <recommendedName>
        <fullName evidence="2">Outer dynein arm-docking complex subunit 4</fullName>
    </recommendedName>
    <alternativeName>
        <fullName evidence="3">Tetratricopeptide repeat protein 25</fullName>
    </alternativeName>
</protein>
<dbReference type="PANTHER" id="PTHR23040:SF2">
    <property type="entry name" value="OUTER DYNEIN ARM-DOCKING COMPLEX SUBUNIT 4"/>
    <property type="match status" value="1"/>
</dbReference>
<evidence type="ECO:0000256" key="3">
    <source>
        <dbReference type="ARBA" id="ARBA00034143"/>
    </source>
</evidence>
<dbReference type="InterPro" id="IPR040111">
    <property type="entry name" value="ODAD4"/>
</dbReference>
<keyword evidence="4" id="KW-0802">TPR repeat</keyword>
<dbReference type="EMBL" id="GL349469">
    <property type="protein sequence ID" value="KNC51689.1"/>
    <property type="molecule type" value="Genomic_DNA"/>
</dbReference>
<evidence type="ECO:0000256" key="4">
    <source>
        <dbReference type="PROSITE-ProRule" id="PRU00339"/>
    </source>
</evidence>
<organism evidence="6 7">
    <name type="scientific">Thecamonas trahens ATCC 50062</name>
    <dbReference type="NCBI Taxonomy" id="461836"/>
    <lineage>
        <taxon>Eukaryota</taxon>
        <taxon>Apusozoa</taxon>
        <taxon>Apusomonadida</taxon>
        <taxon>Apusomonadidae</taxon>
        <taxon>Thecamonas</taxon>
    </lineage>
</organism>
<gene>
    <name evidence="6" type="ORF">AMSG_07753</name>
</gene>
<reference evidence="6 7" key="1">
    <citation type="submission" date="2010-05" db="EMBL/GenBank/DDBJ databases">
        <title>The Genome Sequence of Thecamonas trahens ATCC 50062.</title>
        <authorList>
            <consortium name="The Broad Institute Genome Sequencing Platform"/>
            <person name="Russ C."/>
            <person name="Cuomo C."/>
            <person name="Shea T."/>
            <person name="Young S.K."/>
            <person name="Zeng Q."/>
            <person name="Koehrsen M."/>
            <person name="Haas B."/>
            <person name="Borodovsky M."/>
            <person name="Guigo R."/>
            <person name="Alvarado L."/>
            <person name="Berlin A."/>
            <person name="Bochicchio J."/>
            <person name="Borenstein D."/>
            <person name="Chapman S."/>
            <person name="Chen Z."/>
            <person name="Freedman E."/>
            <person name="Gellesch M."/>
            <person name="Goldberg J."/>
            <person name="Griggs A."/>
            <person name="Gujja S."/>
            <person name="Heilman E."/>
            <person name="Heiman D."/>
            <person name="Hepburn T."/>
            <person name="Howarth C."/>
            <person name="Jen D."/>
            <person name="Larson L."/>
            <person name="Mehta T."/>
            <person name="Park D."/>
            <person name="Pearson M."/>
            <person name="Roberts A."/>
            <person name="Saif S."/>
            <person name="Shenoy N."/>
            <person name="Sisk P."/>
            <person name="Stolte C."/>
            <person name="Sykes S."/>
            <person name="Thomson T."/>
            <person name="Walk T."/>
            <person name="White J."/>
            <person name="Yandava C."/>
            <person name="Burger G."/>
            <person name="Gray M.W."/>
            <person name="Holland P.W.H."/>
            <person name="King N."/>
            <person name="Lang F.B.F."/>
            <person name="Roger A.J."/>
            <person name="Ruiz-Trillo I."/>
            <person name="Lander E."/>
            <person name="Nusbaum C."/>
        </authorList>
    </citation>
    <scope>NUCLEOTIDE SEQUENCE [LARGE SCALE GENOMIC DNA]</scope>
    <source>
        <strain evidence="6 7">ATCC 50062</strain>
    </source>
</reference>
<dbReference type="SUPFAM" id="SSF48452">
    <property type="entry name" value="TPR-like"/>
    <property type="match status" value="2"/>
</dbReference>
<dbReference type="STRING" id="461836.A0A0L0DH65"/>
<dbReference type="PROSITE" id="PS50005">
    <property type="entry name" value="TPR"/>
    <property type="match status" value="1"/>
</dbReference>
<feature type="region of interest" description="Disordered" evidence="5">
    <location>
        <begin position="704"/>
        <end position="748"/>
    </location>
</feature>
<evidence type="ECO:0000313" key="6">
    <source>
        <dbReference type="EMBL" id="KNC51689.1"/>
    </source>
</evidence>
<dbReference type="OrthoDB" id="10268002at2759"/>
<dbReference type="InterPro" id="IPR019734">
    <property type="entry name" value="TPR_rpt"/>
</dbReference>
<feature type="region of interest" description="Disordered" evidence="5">
    <location>
        <begin position="447"/>
        <end position="473"/>
    </location>
</feature>
<accession>A0A0L0DH65</accession>
<feature type="compositionally biased region" description="Low complexity" evidence="5">
    <location>
        <begin position="327"/>
        <end position="342"/>
    </location>
</feature>
<dbReference type="Proteomes" id="UP000054408">
    <property type="component" value="Unassembled WGS sequence"/>
</dbReference>
<dbReference type="PANTHER" id="PTHR23040">
    <property type="match status" value="1"/>
</dbReference>
<comment type="subcellular location">
    <subcellularLocation>
        <location evidence="1">Cytoplasm</location>
        <location evidence="1">Cytoskeleton</location>
        <location evidence="1">Cilium axoneme</location>
    </subcellularLocation>
</comment>
<dbReference type="Gene3D" id="1.25.40.10">
    <property type="entry name" value="Tetratricopeptide repeat domain"/>
    <property type="match status" value="2"/>
</dbReference>
<proteinExistence type="predicted"/>
<dbReference type="SMART" id="SM00028">
    <property type="entry name" value="TPR"/>
    <property type="match status" value="6"/>
</dbReference>
<dbReference type="Pfam" id="PF13424">
    <property type="entry name" value="TPR_12"/>
    <property type="match status" value="2"/>
</dbReference>
<evidence type="ECO:0000256" key="1">
    <source>
        <dbReference type="ARBA" id="ARBA00004430"/>
    </source>
</evidence>
<dbReference type="eggNOG" id="KOG1124">
    <property type="taxonomic scope" value="Eukaryota"/>
</dbReference>
<dbReference type="GO" id="GO:0005930">
    <property type="term" value="C:axoneme"/>
    <property type="evidence" value="ECO:0007669"/>
    <property type="project" value="UniProtKB-SubCell"/>
</dbReference>
<feature type="region of interest" description="Disordered" evidence="5">
    <location>
        <begin position="322"/>
        <end position="350"/>
    </location>
</feature>
<evidence type="ECO:0000256" key="5">
    <source>
        <dbReference type="SAM" id="MobiDB-lite"/>
    </source>
</evidence>
<dbReference type="InterPro" id="IPR011990">
    <property type="entry name" value="TPR-like_helical_dom_sf"/>
</dbReference>
<evidence type="ECO:0000313" key="7">
    <source>
        <dbReference type="Proteomes" id="UP000054408"/>
    </source>
</evidence>
<name>A0A0L0DH65_THETB</name>
<keyword evidence="7" id="KW-1185">Reference proteome</keyword>
<feature type="region of interest" description="Disordered" evidence="5">
    <location>
        <begin position="258"/>
        <end position="309"/>
    </location>
</feature>
<dbReference type="AlphaFoldDB" id="A0A0L0DH65"/>
<feature type="compositionally biased region" description="Low complexity" evidence="5">
    <location>
        <begin position="704"/>
        <end position="727"/>
    </location>
</feature>
<feature type="repeat" description="TPR" evidence="4">
    <location>
        <begin position="574"/>
        <end position="607"/>
    </location>
</feature>
<dbReference type="RefSeq" id="XP_013755818.1">
    <property type="nucleotide sequence ID" value="XM_013900364.1"/>
</dbReference>
<sequence length="748" mass="81234">MDEFQMASMYRNQLASAAREVKDGVPGERAAPLSAKMAASTFVTYATEGDVLLARNEARKAIESYARALELYGHLGKWQKSPMAREVLVSRSKCWIMLGYPEQALLDAERALILWEKATILTTTTTASRVVVDVTVQEEVEDVRPPIVRDSYKGLLAKAEALYAATNFELAAVYFHRGHNERPDVQAFRLGIQKCRQAILNAIGDPESHRLTMAGEEHFVREMKARKAATAAVSKRSRNPAADPKLFNEGLKLLSDDAVIAPPPKANTRPSFASLGDSRPSTAGSAVGDSPGGWALGHPAPSTPSSAVPQLDLNTLSARLHPELSQRRATSSARSALASESTRQPRAINDLVDTESAKLNDPHVRKEDRQLLGTLSADKEYLAQLLLDDSFRPILTKNKAMSSAIVDGINYLEARKEFWPPGGRSRAQVCSPPAAAVRPFFVTPAPAPTASARGRSGRARLRTRPRDAVAPAAPRVGASDKDAYFEATRYAIQTLENVNNALEYDSPELGLQLAKNFLARVGSMELADKPRILGNLYCSMGNTYLALGKLTMAAIHHRKDLDISGAYGYADATLRALGNLGRTYRVMGDYPKAIHFFERQAEVASDPEDEGRAYVDIGRCYFEMGKFKDAIKAGDTALEHARGVQDVKGELRANLLLAQSLSRLEDPRSALPFYEEHLRLAVASSIPVAPETQDEYEAVKAALDADADAEPSAASAAAASEVSAAPPTAEPEPPAGAPSARKRRRRKK</sequence>
<dbReference type="GeneID" id="25566602"/>